<dbReference type="PIRSF" id="PIRSF000164">
    <property type="entry name" value="DHO_oxidase"/>
    <property type="match status" value="1"/>
</dbReference>
<evidence type="ECO:0000313" key="8">
    <source>
        <dbReference type="EMBL" id="EMS77252.1"/>
    </source>
</evidence>
<dbReference type="EMBL" id="APJX01000019">
    <property type="protein sequence ID" value="EMS77252.1"/>
    <property type="molecule type" value="Genomic_DNA"/>
</dbReference>
<dbReference type="PANTHER" id="PTHR48109">
    <property type="entry name" value="DIHYDROOROTATE DEHYDROGENASE (QUINONE), MITOCHONDRIAL-RELATED"/>
    <property type="match status" value="1"/>
</dbReference>
<dbReference type="Gene3D" id="3.20.20.70">
    <property type="entry name" value="Aldolase class I"/>
    <property type="match status" value="1"/>
</dbReference>
<keyword evidence="5" id="KW-0665">Pyrimidine biosynthesis</keyword>
<dbReference type="GO" id="GO:0044205">
    <property type="term" value="P:'de novo' UMP biosynthetic process"/>
    <property type="evidence" value="ECO:0007669"/>
    <property type="project" value="UniProtKB-UniPathway"/>
</dbReference>
<comment type="cofactor">
    <cofactor evidence="1">
        <name>FMN</name>
        <dbReference type="ChEBI" id="CHEBI:58210"/>
    </cofactor>
</comment>
<dbReference type="NCBIfam" id="NF005741">
    <property type="entry name" value="PRK07565.1"/>
    <property type="match status" value="1"/>
</dbReference>
<dbReference type="Proteomes" id="UP000014216">
    <property type="component" value="Unassembled WGS sequence"/>
</dbReference>
<evidence type="ECO:0000256" key="1">
    <source>
        <dbReference type="ARBA" id="ARBA00001917"/>
    </source>
</evidence>
<dbReference type="InterPro" id="IPR050074">
    <property type="entry name" value="DHO_dehydrogenase"/>
</dbReference>
<reference evidence="8 9" key="1">
    <citation type="journal article" date="2013" name="Genome Announc.">
        <title>Draft Genome Sequence of Desulfotignum phosphitoxidans DSM 13687 Strain FiPS-3.</title>
        <authorList>
            <person name="Poehlein A."/>
            <person name="Daniel R."/>
            <person name="Simeonova D.D."/>
        </authorList>
    </citation>
    <scope>NUCLEOTIDE SEQUENCE [LARGE SCALE GENOMIC DNA]</scope>
    <source>
        <strain evidence="8 9">DSM 13687</strain>
    </source>
</reference>
<sequence length="330" mass="36952">MDITTNYLGMKLNSPVIAGSSGLTDSVDKIEALARHGAGAVVLKSIFEEEILFQFEDVLKDAEKDGVDLDQFDYFDFHLKGKKINHYIKLIQAAKQAVDIPVIASINCVSSHEWTAFADRLQDAGADALELNMFFLPSDFQRTSMEQEKAYFKVIDKVLAAVSIPVALKISYYFSSLGPMIQRLSKTGIKGLVLFNRFFSPDFDIDKMTVKPSFVFSSPAELAMSLRWIAIMANKVDCDLAASTGVHDGPALIKQLLAGARSVQTVSSLYRKGPTHIETMLDNLKTWMKTHDYHCLDDFRGQLSQEVTTNPAAYERVQFMRYFEGEKDLT</sequence>
<keyword evidence="4" id="KW-0288">FMN</keyword>
<gene>
    <name evidence="8" type="ORF">Dpo_19c00270</name>
</gene>
<evidence type="ECO:0000256" key="6">
    <source>
        <dbReference type="ARBA" id="ARBA00023002"/>
    </source>
</evidence>
<protein>
    <submittedName>
        <fullName evidence="8">Dihydroorotate dehydrogenase</fullName>
        <ecNumber evidence="8">1.3.98.1</ecNumber>
    </submittedName>
</protein>
<feature type="domain" description="Dihydroorotate dehydrogenase catalytic" evidence="7">
    <location>
        <begin position="83"/>
        <end position="288"/>
    </location>
</feature>
<keyword evidence="3" id="KW-0285">Flavoprotein</keyword>
<comment type="caution">
    <text evidence="8">The sequence shown here is derived from an EMBL/GenBank/DDBJ whole genome shotgun (WGS) entry which is preliminary data.</text>
</comment>
<evidence type="ECO:0000256" key="4">
    <source>
        <dbReference type="ARBA" id="ARBA00022643"/>
    </source>
</evidence>
<accession>S0FZ82</accession>
<dbReference type="GO" id="GO:0005737">
    <property type="term" value="C:cytoplasm"/>
    <property type="evidence" value="ECO:0007669"/>
    <property type="project" value="InterPro"/>
</dbReference>
<name>S0FZ82_9BACT</name>
<evidence type="ECO:0000259" key="7">
    <source>
        <dbReference type="Pfam" id="PF01180"/>
    </source>
</evidence>
<dbReference type="EC" id="1.3.98.1" evidence="8"/>
<evidence type="ECO:0000256" key="3">
    <source>
        <dbReference type="ARBA" id="ARBA00022630"/>
    </source>
</evidence>
<comment type="pathway">
    <text evidence="2">Pyrimidine metabolism; UMP biosynthesis via de novo pathway.</text>
</comment>
<dbReference type="Pfam" id="PF01180">
    <property type="entry name" value="DHO_dh"/>
    <property type="match status" value="1"/>
</dbReference>
<organism evidence="8 9">
    <name type="scientific">Desulfotignum phosphitoxidans DSM 13687</name>
    <dbReference type="NCBI Taxonomy" id="1286635"/>
    <lineage>
        <taxon>Bacteria</taxon>
        <taxon>Pseudomonadati</taxon>
        <taxon>Thermodesulfobacteriota</taxon>
        <taxon>Desulfobacteria</taxon>
        <taxon>Desulfobacterales</taxon>
        <taxon>Desulfobacteraceae</taxon>
        <taxon>Desulfotignum</taxon>
    </lineage>
</organism>
<dbReference type="GO" id="GO:0006207">
    <property type="term" value="P:'de novo' pyrimidine nucleobase biosynthetic process"/>
    <property type="evidence" value="ECO:0007669"/>
    <property type="project" value="TreeGrafter"/>
</dbReference>
<dbReference type="SUPFAM" id="SSF51395">
    <property type="entry name" value="FMN-linked oxidoreductases"/>
    <property type="match status" value="1"/>
</dbReference>
<dbReference type="InterPro" id="IPR013785">
    <property type="entry name" value="Aldolase_TIM"/>
</dbReference>
<dbReference type="OrthoDB" id="9794954at2"/>
<dbReference type="InterPro" id="IPR012135">
    <property type="entry name" value="Dihydroorotate_DH_1_2"/>
</dbReference>
<keyword evidence="6 8" id="KW-0560">Oxidoreductase</keyword>
<evidence type="ECO:0000256" key="2">
    <source>
        <dbReference type="ARBA" id="ARBA00004725"/>
    </source>
</evidence>
<dbReference type="AlphaFoldDB" id="S0FZ82"/>
<keyword evidence="9" id="KW-1185">Reference proteome</keyword>
<dbReference type="GO" id="GO:1990663">
    <property type="term" value="F:dihydroorotate dehydrogenase (fumarate) activity"/>
    <property type="evidence" value="ECO:0007669"/>
    <property type="project" value="UniProtKB-EC"/>
</dbReference>
<dbReference type="InterPro" id="IPR005720">
    <property type="entry name" value="Dihydroorotate_DH_cat"/>
</dbReference>
<dbReference type="PATRIC" id="fig|1286635.3.peg.4831"/>
<dbReference type="PANTHER" id="PTHR48109:SF3">
    <property type="entry name" value="SLL0744 PROTEIN"/>
    <property type="match status" value="1"/>
</dbReference>
<proteinExistence type="predicted"/>
<dbReference type="UniPathway" id="UPA00070"/>
<evidence type="ECO:0000313" key="9">
    <source>
        <dbReference type="Proteomes" id="UP000014216"/>
    </source>
</evidence>
<dbReference type="RefSeq" id="WP_006968773.1">
    <property type="nucleotide sequence ID" value="NZ_APJX01000019.1"/>
</dbReference>
<evidence type="ECO:0000256" key="5">
    <source>
        <dbReference type="ARBA" id="ARBA00022975"/>
    </source>
</evidence>